<dbReference type="Gene3D" id="2.130.10.130">
    <property type="entry name" value="Integrin alpha, N-terminal"/>
    <property type="match status" value="2"/>
</dbReference>
<gene>
    <name evidence="3" type="ORF">E5K00_15600</name>
</gene>
<keyword evidence="4" id="KW-1185">Reference proteome</keyword>
<evidence type="ECO:0000259" key="2">
    <source>
        <dbReference type="Pfam" id="PF18962"/>
    </source>
</evidence>
<dbReference type="PANTHER" id="PTHR44103">
    <property type="entry name" value="PROPROTEIN CONVERTASE P"/>
    <property type="match status" value="1"/>
</dbReference>
<protein>
    <submittedName>
        <fullName evidence="3">T9SS type A sorting domain-containing protein</fullName>
    </submittedName>
</protein>
<dbReference type="InterPro" id="IPR013517">
    <property type="entry name" value="FG-GAP"/>
</dbReference>
<reference evidence="3 4" key="1">
    <citation type="submission" date="2019-04" db="EMBL/GenBank/DDBJ databases">
        <authorList>
            <person name="Feng G."/>
            <person name="Zhang J."/>
            <person name="Zhu H."/>
        </authorList>
    </citation>
    <scope>NUCLEOTIDE SEQUENCE [LARGE SCALE GENOMIC DNA]</scope>
    <source>
        <strain evidence="3 4">JCM 31653</strain>
    </source>
</reference>
<dbReference type="Proteomes" id="UP000297549">
    <property type="component" value="Unassembled WGS sequence"/>
</dbReference>
<dbReference type="AlphaFoldDB" id="A0A4Z0PWM6"/>
<accession>A0A4Z0PWM6</accession>
<dbReference type="NCBIfam" id="TIGR04183">
    <property type="entry name" value="Por_Secre_tail"/>
    <property type="match status" value="1"/>
</dbReference>
<dbReference type="PANTHER" id="PTHR44103:SF1">
    <property type="entry name" value="PROPROTEIN CONVERTASE P"/>
    <property type="match status" value="1"/>
</dbReference>
<dbReference type="SUPFAM" id="SSF69318">
    <property type="entry name" value="Integrin alpha N-terminal domain"/>
    <property type="match status" value="2"/>
</dbReference>
<dbReference type="InterPro" id="IPR026444">
    <property type="entry name" value="Secre_tail"/>
</dbReference>
<dbReference type="OrthoDB" id="9816120at2"/>
<proteinExistence type="predicted"/>
<dbReference type="Pfam" id="PF18962">
    <property type="entry name" value="Por_Secre_tail"/>
    <property type="match status" value="1"/>
</dbReference>
<dbReference type="EMBL" id="SRLC01000002">
    <property type="protein sequence ID" value="TGE21696.1"/>
    <property type="molecule type" value="Genomic_DNA"/>
</dbReference>
<sequence>MLIVRTLTLLLFCSKRLERPMRQPFVTLFLLGLSVGLPLGAAAQTPFGLEYQSVAKVVHGTDTLRAPWAGGLNTTHFSSIDLNGDNQPDLYLFDRQTRRSLTFLNVAGPSGGRQWQYAPEYQALFPTTGLSNWVQLRDYDCDGRPDLFTMGTISGSIRVYRNVAGADGRPTFQQVSDELEYFDPGPNGGLININSGGYNTPAIEDVNGDGRLDITTFNYINSATIHYFVNTSTAACGGLSFQKVTDEWGGLKTCYTSCSSFSFAGEACRSALKPNHTSGNNLLPIDLDGDGDKDLLTARDNCSELVRILNAGTSGTARFTGAGVSDNFPAAKPVRLPNFPAPYSLDVTFDGRPDLVVTPNVFDHLDTIDTHQTVWLYENTSATNVPNFAFRQNNFLQKDMLDVSDKAAPAFGDLTGDGLKDMLIGGVSRATASGFYRASLWFYQNVGTAAKPVFKLITNDYLNLAAKNYLSLRPVLVDLNRDGALDLAYSAFGHRNSSYNFIAYIFNTAPAAQPAAFNTASPTLLENVPARVYDTPCFTDVDGDGYVDMLLSSNSSSFDFPGQALRYYRNNGSQPLSRAFALVNNDFGHLRTPDDERPNNLAATVADFDRDGQPDLVTIDELGRLHFFSNYRGQGAIFLDRTDVLYNNTLGRFENLELGSRIENLYTLTAADVNGDGAPELFIGTETGGVVALGIRGLILGTKPAAAQALALSVYPNPAATSATIETPRPTRLVVLDVLGRPVRRTDATLRQQHTLDLRGLAPGVYLVRAEAANGQAGVQRLIVQ</sequence>
<evidence type="ECO:0000313" key="3">
    <source>
        <dbReference type="EMBL" id="TGE21696.1"/>
    </source>
</evidence>
<evidence type="ECO:0000256" key="1">
    <source>
        <dbReference type="ARBA" id="ARBA00022729"/>
    </source>
</evidence>
<keyword evidence="1" id="KW-0732">Signal</keyword>
<dbReference type="InterPro" id="IPR028994">
    <property type="entry name" value="Integrin_alpha_N"/>
</dbReference>
<name>A0A4Z0PWM6_9BACT</name>
<dbReference type="Pfam" id="PF13517">
    <property type="entry name" value="FG-GAP_3"/>
    <property type="match status" value="1"/>
</dbReference>
<comment type="caution">
    <text evidence="3">The sequence shown here is derived from an EMBL/GenBank/DDBJ whole genome shotgun (WGS) entry which is preliminary data.</text>
</comment>
<evidence type="ECO:0000313" key="4">
    <source>
        <dbReference type="Proteomes" id="UP000297549"/>
    </source>
</evidence>
<feature type="domain" description="Secretion system C-terminal sorting" evidence="2">
    <location>
        <begin position="714"/>
        <end position="784"/>
    </location>
</feature>
<organism evidence="3 4">
    <name type="scientific">Hymenobacter aquaticus</name>
    <dbReference type="NCBI Taxonomy" id="1867101"/>
    <lineage>
        <taxon>Bacteria</taxon>
        <taxon>Pseudomonadati</taxon>
        <taxon>Bacteroidota</taxon>
        <taxon>Cytophagia</taxon>
        <taxon>Cytophagales</taxon>
        <taxon>Hymenobacteraceae</taxon>
        <taxon>Hymenobacter</taxon>
    </lineage>
</organism>